<proteinExistence type="predicted"/>
<evidence type="ECO:0000313" key="1">
    <source>
        <dbReference type="EMBL" id="MFC4605332.1"/>
    </source>
</evidence>
<protein>
    <recommendedName>
        <fullName evidence="3">Esterase</fullName>
    </recommendedName>
</protein>
<dbReference type="Proteomes" id="UP001595914">
    <property type="component" value="Unassembled WGS sequence"/>
</dbReference>
<evidence type="ECO:0008006" key="3">
    <source>
        <dbReference type="Google" id="ProtNLM"/>
    </source>
</evidence>
<dbReference type="SUPFAM" id="SSF53474">
    <property type="entry name" value="alpha/beta-Hydrolases"/>
    <property type="match status" value="1"/>
</dbReference>
<gene>
    <name evidence="1" type="ORF">ACFO6S_16660</name>
</gene>
<name>A0ABV9FXK6_9NOCA</name>
<keyword evidence="2" id="KW-1185">Reference proteome</keyword>
<dbReference type="RefSeq" id="WP_378418849.1">
    <property type="nucleotide sequence ID" value="NZ_JBHSFO010000010.1"/>
</dbReference>
<reference evidence="2" key="1">
    <citation type="journal article" date="2019" name="Int. J. Syst. Evol. Microbiol.">
        <title>The Global Catalogue of Microorganisms (GCM) 10K type strain sequencing project: providing services to taxonomists for standard genome sequencing and annotation.</title>
        <authorList>
            <consortium name="The Broad Institute Genomics Platform"/>
            <consortium name="The Broad Institute Genome Sequencing Center for Infectious Disease"/>
            <person name="Wu L."/>
            <person name="Ma J."/>
        </authorList>
    </citation>
    <scope>NUCLEOTIDE SEQUENCE [LARGE SCALE GENOMIC DNA]</scope>
    <source>
        <strain evidence="2">CCUG 54520</strain>
    </source>
</reference>
<comment type="caution">
    <text evidence="1">The sequence shown here is derived from an EMBL/GenBank/DDBJ whole genome shotgun (WGS) entry which is preliminary data.</text>
</comment>
<sequence>MYLSPTSAGSGGAFTDLVDQPYSAGGYSSTYHRWASHIDPSRPIGMLIHLHGDGAFEYDNPVSPYCLGGPDGIVAQARVRNLIVIVPLTPDDDTRTWWNWSGTASNTQWLDALQTAILDAFDVDLGRLWYTAFSGGSQFLTKYYLPRFANNAAGGGAVVFGGGNAPDTAVTPVDAGTRSRFTMHWLTGGDDVAANAADGFDGLAAAVGGERWYRDAGFVTTLVTPPGHGHDWPNEFGPRCGEIFAAYL</sequence>
<accession>A0ABV9FXK6</accession>
<dbReference type="InterPro" id="IPR029058">
    <property type="entry name" value="AB_hydrolase_fold"/>
</dbReference>
<dbReference type="Gene3D" id="3.40.50.1820">
    <property type="entry name" value="alpha/beta hydrolase"/>
    <property type="match status" value="1"/>
</dbReference>
<evidence type="ECO:0000313" key="2">
    <source>
        <dbReference type="Proteomes" id="UP001595914"/>
    </source>
</evidence>
<organism evidence="1 2">
    <name type="scientific">Rhodococcus kronopolitis</name>
    <dbReference type="NCBI Taxonomy" id="1460226"/>
    <lineage>
        <taxon>Bacteria</taxon>
        <taxon>Bacillati</taxon>
        <taxon>Actinomycetota</taxon>
        <taxon>Actinomycetes</taxon>
        <taxon>Mycobacteriales</taxon>
        <taxon>Nocardiaceae</taxon>
        <taxon>Rhodococcus</taxon>
    </lineage>
</organism>
<dbReference type="EMBL" id="JBHSFO010000010">
    <property type="protein sequence ID" value="MFC4605332.1"/>
    <property type="molecule type" value="Genomic_DNA"/>
</dbReference>